<evidence type="ECO:0000256" key="1">
    <source>
        <dbReference type="SAM" id="MobiDB-lite"/>
    </source>
</evidence>
<proteinExistence type="predicted"/>
<feature type="region of interest" description="Disordered" evidence="1">
    <location>
        <begin position="111"/>
        <end position="167"/>
    </location>
</feature>
<name>A0A834J2J4_VESGE</name>
<protein>
    <submittedName>
        <fullName evidence="2">Uncharacterized protein</fullName>
    </submittedName>
</protein>
<dbReference type="AlphaFoldDB" id="A0A834J2J4"/>
<feature type="compositionally biased region" description="Basic residues" evidence="1">
    <location>
        <begin position="21"/>
        <end position="47"/>
    </location>
</feature>
<dbReference type="EMBL" id="JACSDZ010000023">
    <property type="protein sequence ID" value="KAF7380619.1"/>
    <property type="molecule type" value="Genomic_DNA"/>
</dbReference>
<dbReference type="Proteomes" id="UP000617340">
    <property type="component" value="Unassembled WGS sequence"/>
</dbReference>
<feature type="region of interest" description="Disordered" evidence="1">
    <location>
        <begin position="396"/>
        <end position="442"/>
    </location>
</feature>
<feature type="compositionally biased region" description="Gly residues" evidence="1">
    <location>
        <begin position="118"/>
        <end position="139"/>
    </location>
</feature>
<organism evidence="2 3">
    <name type="scientific">Vespula germanica</name>
    <name type="common">German yellow jacket</name>
    <name type="synonym">Paravespula germanica</name>
    <dbReference type="NCBI Taxonomy" id="30212"/>
    <lineage>
        <taxon>Eukaryota</taxon>
        <taxon>Metazoa</taxon>
        <taxon>Ecdysozoa</taxon>
        <taxon>Arthropoda</taxon>
        <taxon>Hexapoda</taxon>
        <taxon>Insecta</taxon>
        <taxon>Pterygota</taxon>
        <taxon>Neoptera</taxon>
        <taxon>Endopterygota</taxon>
        <taxon>Hymenoptera</taxon>
        <taxon>Apocrita</taxon>
        <taxon>Aculeata</taxon>
        <taxon>Vespoidea</taxon>
        <taxon>Vespidae</taxon>
        <taxon>Vespinae</taxon>
        <taxon>Vespula</taxon>
    </lineage>
</organism>
<feature type="compositionally biased region" description="Gly residues" evidence="1">
    <location>
        <begin position="149"/>
        <end position="167"/>
    </location>
</feature>
<gene>
    <name evidence="2" type="ORF">HZH68_016484</name>
</gene>
<accession>A0A834J2J4</accession>
<evidence type="ECO:0000313" key="3">
    <source>
        <dbReference type="Proteomes" id="UP000617340"/>
    </source>
</evidence>
<feature type="compositionally biased region" description="Acidic residues" evidence="1">
    <location>
        <begin position="397"/>
        <end position="416"/>
    </location>
</feature>
<feature type="region of interest" description="Disordered" evidence="1">
    <location>
        <begin position="21"/>
        <end position="58"/>
    </location>
</feature>
<feature type="compositionally biased region" description="Pro residues" evidence="1">
    <location>
        <begin position="325"/>
        <end position="338"/>
    </location>
</feature>
<comment type="caution">
    <text evidence="2">The sequence shown here is derived from an EMBL/GenBank/DDBJ whole genome shotgun (WGS) entry which is preliminary data.</text>
</comment>
<feature type="region of interest" description="Disordered" evidence="1">
    <location>
        <begin position="320"/>
        <end position="360"/>
    </location>
</feature>
<feature type="compositionally biased region" description="Basic and acidic residues" evidence="1">
    <location>
        <begin position="417"/>
        <end position="437"/>
    </location>
</feature>
<reference evidence="2" key="1">
    <citation type="journal article" date="2020" name="G3 (Bethesda)">
        <title>High-Quality Assemblies for Three Invasive Social Wasps from the &lt;i&gt;Vespula&lt;/i&gt; Genus.</title>
        <authorList>
            <person name="Harrop T.W.R."/>
            <person name="Guhlin J."/>
            <person name="McLaughlin G.M."/>
            <person name="Permina E."/>
            <person name="Stockwell P."/>
            <person name="Gilligan J."/>
            <person name="Le Lec M.F."/>
            <person name="Gruber M.A.M."/>
            <person name="Quinn O."/>
            <person name="Lovegrove M."/>
            <person name="Duncan E.J."/>
            <person name="Remnant E.J."/>
            <person name="Van Eeckhoven J."/>
            <person name="Graham B."/>
            <person name="Knapp R.A."/>
            <person name="Langford K.W."/>
            <person name="Kronenberg Z."/>
            <person name="Press M.O."/>
            <person name="Eacker S.M."/>
            <person name="Wilson-Rankin E.E."/>
            <person name="Purcell J."/>
            <person name="Lester P.J."/>
            <person name="Dearden P.K."/>
        </authorList>
    </citation>
    <scope>NUCLEOTIDE SEQUENCE</scope>
    <source>
        <strain evidence="2">Linc-1</strain>
    </source>
</reference>
<keyword evidence="3" id="KW-1185">Reference proteome</keyword>
<sequence>MSCFLYVSDIIEIHRYRNHHRHHYHHRHRYRHHRYRQQQQQRRRQRQKEKQQQLRQYRHRRYRLSHGRSSSVCLDRAIVFEKTIVSRGIVELVYKLRKTLPTEKFIHTTCSRSSDAGTFGGKGGGGGGGGGGEGGGGGGGRRRRRRDGGGGAEGCSGGGGGTRGRGVLGPAEKFEAVKVASSLGLQGPSAPIGAQLLATGGSEDAPAATVYHANLVAGSNTSVVTAALQQPVLASLNSVALASMQASAEANSLDIQAMQSMDWLFKKERIYLLAQFWQQGILKRLHPRASRNVTKSSDPPPLVAFVVKKDQNRNFLLRSEIISTPTPPPPPPQPPPPPSKDRAAVGESPTCFSKSPRGGVTCRGACQTGATRGPTSLTRTHSVTREYIRNRWKIYRDDDDDDDEDDDDDDDDDDDELVRIVRHETPTVVERSARSADRASVSGARERYVVYVIVDI</sequence>
<evidence type="ECO:0000313" key="2">
    <source>
        <dbReference type="EMBL" id="KAF7380619.1"/>
    </source>
</evidence>